<keyword evidence="4" id="KW-1185">Reference proteome</keyword>
<protein>
    <submittedName>
        <fullName evidence="3">Tripartite tricarboxylate transporter TctB family</fullName>
    </submittedName>
</protein>
<feature type="transmembrane region" description="Helical" evidence="1">
    <location>
        <begin position="125"/>
        <end position="144"/>
    </location>
</feature>
<comment type="caution">
    <text evidence="3">The sequence shown here is derived from an EMBL/GenBank/DDBJ whole genome shotgun (WGS) entry which is preliminary data.</text>
</comment>
<evidence type="ECO:0000256" key="1">
    <source>
        <dbReference type="SAM" id="Phobius"/>
    </source>
</evidence>
<reference evidence="3 4" key="1">
    <citation type="journal article" date="2013" name="Stand. Genomic Sci.">
        <title>Genome sequence of the reddish-pigmented Rubellimicrobium thermophilum type strain (DSM 16684(T)), a member of the Roseobacter clade.</title>
        <authorList>
            <person name="Fiebig A."/>
            <person name="Riedel T."/>
            <person name="Gronow S."/>
            <person name="Petersen J."/>
            <person name="Klenk H.P."/>
            <person name="Goker M."/>
        </authorList>
    </citation>
    <scope>NUCLEOTIDE SEQUENCE [LARGE SCALE GENOMIC DNA]</scope>
    <source>
        <strain evidence="3 4">DSM 16684</strain>
    </source>
</reference>
<feature type="domain" description="DUF1468" evidence="2">
    <location>
        <begin position="18"/>
        <end position="149"/>
    </location>
</feature>
<keyword evidence="1" id="KW-0812">Transmembrane</keyword>
<dbReference type="Proteomes" id="UP000015346">
    <property type="component" value="Unassembled WGS sequence"/>
</dbReference>
<dbReference type="RefSeq" id="WP_021098883.1">
    <property type="nucleotide sequence ID" value="NZ_KE557324.1"/>
</dbReference>
<dbReference type="AlphaFoldDB" id="S9SAB6"/>
<keyword evidence="1" id="KW-0472">Membrane</keyword>
<gene>
    <name evidence="3" type="ORF">ruthe_02818</name>
</gene>
<dbReference type="OrthoDB" id="8907787at2"/>
<evidence type="ECO:0000313" key="4">
    <source>
        <dbReference type="Proteomes" id="UP000015346"/>
    </source>
</evidence>
<organism evidence="3 4">
    <name type="scientific">Rubellimicrobium thermophilum DSM 16684</name>
    <dbReference type="NCBI Taxonomy" id="1123069"/>
    <lineage>
        <taxon>Bacteria</taxon>
        <taxon>Pseudomonadati</taxon>
        <taxon>Pseudomonadota</taxon>
        <taxon>Alphaproteobacteria</taxon>
        <taxon>Rhodobacterales</taxon>
        <taxon>Roseobacteraceae</taxon>
        <taxon>Rubellimicrobium</taxon>
    </lineage>
</organism>
<feature type="transmembrane region" description="Helical" evidence="1">
    <location>
        <begin position="76"/>
        <end position="95"/>
    </location>
</feature>
<proteinExistence type="predicted"/>
<name>S9SAB6_9RHOB</name>
<feature type="transmembrane region" description="Helical" evidence="1">
    <location>
        <begin position="12"/>
        <end position="32"/>
    </location>
</feature>
<keyword evidence="1" id="KW-1133">Transmembrane helix</keyword>
<dbReference type="Pfam" id="PF07331">
    <property type="entry name" value="TctB"/>
    <property type="match status" value="1"/>
</dbReference>
<feature type="transmembrane region" description="Helical" evidence="1">
    <location>
        <begin position="101"/>
        <end position="118"/>
    </location>
</feature>
<accession>S9SAB6</accession>
<evidence type="ECO:0000313" key="3">
    <source>
        <dbReference type="EMBL" id="EPX83194.1"/>
    </source>
</evidence>
<dbReference type="EMBL" id="AOLV01000033">
    <property type="protein sequence ID" value="EPX83194.1"/>
    <property type="molecule type" value="Genomic_DNA"/>
</dbReference>
<dbReference type="STRING" id="1123069.ruthe_02818"/>
<dbReference type="InterPro" id="IPR009936">
    <property type="entry name" value="DUF1468"/>
</dbReference>
<feature type="transmembrane region" description="Helical" evidence="1">
    <location>
        <begin position="44"/>
        <end position="64"/>
    </location>
</feature>
<sequence length="171" mass="18777">MQTNRPRRPGELLFNLAMVLASLFLLWSAYGISGFEALSAPGTVPMVTTATMLICAVLILRETLRKSGTTTETLRQHILPVPVIVTIAAIGAYALALKPLGFLPTSFLFLTGMIRYLARYSLARSALLALLILIIIYLVFRIVFTVLMPEGLVPEAEIIAWVKRLFRGEGG</sequence>
<dbReference type="HOGENOM" id="CLU_122385_0_0_5"/>
<evidence type="ECO:0000259" key="2">
    <source>
        <dbReference type="Pfam" id="PF07331"/>
    </source>
</evidence>